<name>A0A6S6TE39_9BACT</name>
<dbReference type="SUPFAM" id="SSF56281">
    <property type="entry name" value="Metallo-hydrolase/oxidoreductase"/>
    <property type="match status" value="1"/>
</dbReference>
<reference evidence="1" key="1">
    <citation type="submission" date="2020-01" db="EMBL/GenBank/DDBJ databases">
        <authorList>
            <person name="Meier V. D."/>
            <person name="Meier V D."/>
        </authorList>
    </citation>
    <scope>NUCLEOTIDE SEQUENCE</scope>
    <source>
        <strain evidence="1">HLG_WM_MAG_01</strain>
    </source>
</reference>
<organism evidence="1">
    <name type="scientific">uncultured Sulfurovum sp</name>
    <dbReference type="NCBI Taxonomy" id="269237"/>
    <lineage>
        <taxon>Bacteria</taxon>
        <taxon>Pseudomonadati</taxon>
        <taxon>Campylobacterota</taxon>
        <taxon>Epsilonproteobacteria</taxon>
        <taxon>Campylobacterales</taxon>
        <taxon>Sulfurovaceae</taxon>
        <taxon>Sulfurovum</taxon>
        <taxon>environmental samples</taxon>
    </lineage>
</organism>
<dbReference type="EMBL" id="CACVAS010000116">
    <property type="protein sequence ID" value="CAA6821471.1"/>
    <property type="molecule type" value="Genomic_DNA"/>
</dbReference>
<protein>
    <recommendedName>
        <fullName evidence="2">Metallo-beta-lactamase domain-containing protein</fullName>
    </recommendedName>
</protein>
<dbReference type="InterPro" id="IPR036866">
    <property type="entry name" value="RibonucZ/Hydroxyglut_hydro"/>
</dbReference>
<dbReference type="PANTHER" id="PTHR30619:SF1">
    <property type="entry name" value="RECOMBINATION PROTEIN 2"/>
    <property type="match status" value="1"/>
</dbReference>
<proteinExistence type="predicted"/>
<sequence length="355" mass="40033">MITVELIQAAQGDSIWIEYGETIDSLHRILIDGGTNATYKTLKKRIEALPPFARHFDLLVITHIDADHIAGVLKLFEDTTLGLTFSDIWFNGYKHLSNTTARGVKQAEKLTTYLEQNNIPWNRAFQGKSVCIPKNNKPLILTLDGGMELTLFSPTRKALAKLKPKWTKELIKSGLLPGPSALSHVEPTQSTRAPRTLLPDVESLARTSFKSDTSLTNGSSIAFLASYDDKKMLFSGDAYATTLLDSIKKYLPKCEPLYLDLFKVPHHGSDCNISKQLLEHIRCNKYLISANGAYHHHPDDVAIAKIITYGGHMSNIYFNYISDYNQIWKDQELQKNHCYHAHYPKKEDTSITINL</sequence>
<dbReference type="AlphaFoldDB" id="A0A6S6TE39"/>
<dbReference type="Gene3D" id="3.60.15.10">
    <property type="entry name" value="Ribonuclease Z/Hydroxyacylglutathione hydrolase-like"/>
    <property type="match status" value="1"/>
</dbReference>
<evidence type="ECO:0008006" key="2">
    <source>
        <dbReference type="Google" id="ProtNLM"/>
    </source>
</evidence>
<dbReference type="PANTHER" id="PTHR30619">
    <property type="entry name" value="DNA INTERNALIZATION/COMPETENCE PROTEIN COMEC/REC2"/>
    <property type="match status" value="1"/>
</dbReference>
<accession>A0A6S6TE39</accession>
<gene>
    <name evidence="1" type="ORF">HELGO_WM19044</name>
</gene>
<evidence type="ECO:0000313" key="1">
    <source>
        <dbReference type="EMBL" id="CAA6821471.1"/>
    </source>
</evidence>
<dbReference type="InterPro" id="IPR052159">
    <property type="entry name" value="Competence_DNA_uptake"/>
</dbReference>